<dbReference type="Proteomes" id="UP000216682">
    <property type="component" value="Unassembled WGS sequence"/>
</dbReference>
<evidence type="ECO:0000313" key="4">
    <source>
        <dbReference type="Proteomes" id="UP000031546"/>
    </source>
</evidence>
<dbReference type="Proteomes" id="UP000031546">
    <property type="component" value="Unassembled WGS sequence"/>
</dbReference>
<dbReference type="GeneID" id="77844958"/>
<organism evidence="1 4">
    <name type="scientific">Salinicoccus roseus</name>
    <dbReference type="NCBI Taxonomy" id="45670"/>
    <lineage>
        <taxon>Bacteria</taxon>
        <taxon>Bacillati</taxon>
        <taxon>Bacillota</taxon>
        <taxon>Bacilli</taxon>
        <taxon>Bacillales</taxon>
        <taxon>Staphylococcaceae</taxon>
        <taxon>Salinicoccus</taxon>
    </lineage>
</organism>
<sequence>MSKSGMNTLKPGENYKAHEIDSFVTTTDAVVLSTNDNELFSDPEREFKVTHEFEGFFEHSSEDGEKHFREKKAYIVEKV</sequence>
<reference evidence="2" key="4">
    <citation type="submission" date="2022-12" db="EMBL/GenBank/DDBJ databases">
        <title>Genome analysis and biological profiling of marine Salinicoccus roseus MOSEL-ME25.</title>
        <authorList>
            <person name="Mirza F.T."/>
            <person name="Xie Y."/>
            <person name="Shinwari Z.K."/>
        </authorList>
    </citation>
    <scope>NUCLEOTIDE SEQUENCE</scope>
    <source>
        <strain evidence="2">MOSEL-ME25</strain>
    </source>
</reference>
<evidence type="ECO:0000313" key="5">
    <source>
        <dbReference type="Proteomes" id="UP000216682"/>
    </source>
</evidence>
<dbReference type="OrthoDB" id="2969981at2"/>
<name>A0A0C2HH49_9STAP</name>
<gene>
    <name evidence="3" type="ORF">CFN03_03155</name>
    <name evidence="2" type="ORF">F7P68_0006615</name>
    <name evidence="1" type="ORF">SN16_05270</name>
</gene>
<protein>
    <submittedName>
        <fullName evidence="1">Uncharacterized protein</fullName>
    </submittedName>
</protein>
<dbReference type="EMBL" id="JABEVU030000001">
    <property type="protein sequence ID" value="MDB0580196.1"/>
    <property type="molecule type" value="Genomic_DNA"/>
</dbReference>
<proteinExistence type="predicted"/>
<dbReference type="RefSeq" id="WP_040105570.1">
    <property type="nucleotide sequence ID" value="NZ_BMCA01000001.1"/>
</dbReference>
<dbReference type="Proteomes" id="UP000527860">
    <property type="component" value="Unassembled WGS sequence"/>
</dbReference>
<evidence type="ECO:0000313" key="3">
    <source>
        <dbReference type="EMBL" id="OZT78290.1"/>
    </source>
</evidence>
<dbReference type="EMBL" id="NPEZ01000001">
    <property type="protein sequence ID" value="OZT78290.1"/>
    <property type="molecule type" value="Genomic_DNA"/>
</dbReference>
<dbReference type="EMBL" id="JXII01000004">
    <property type="protein sequence ID" value="KIH70969.1"/>
    <property type="molecule type" value="Genomic_DNA"/>
</dbReference>
<reference evidence="1 4" key="1">
    <citation type="submission" date="2015-01" db="EMBL/GenBank/DDBJ databases">
        <title>Genome sequences of high lactate-tolerant strain Salinicoccus roseus W12 with industrial interest.</title>
        <authorList>
            <person name="Wang H."/>
            <person name="Yu B."/>
        </authorList>
    </citation>
    <scope>NUCLEOTIDE SEQUENCE [LARGE SCALE GENOMIC DNA]</scope>
    <source>
        <strain evidence="1 4">W12</strain>
    </source>
</reference>
<reference evidence="3 5" key="2">
    <citation type="submission" date="2017-07" db="EMBL/GenBank/DDBJ databases">
        <title>Shotgun whole genome sequences of three halophilic bacterial isolates.</title>
        <authorList>
            <person name="Pozzo T."/>
            <person name="Higdon S.M."/>
            <person name="Quillaguaman J."/>
        </authorList>
    </citation>
    <scope>NUCLEOTIDE SEQUENCE [LARGE SCALE GENOMIC DNA]</scope>
    <source>
        <strain evidence="3 5">BU-1</strain>
    </source>
</reference>
<evidence type="ECO:0000313" key="6">
    <source>
        <dbReference type="Proteomes" id="UP000527860"/>
    </source>
</evidence>
<accession>A0A0C2HH49</accession>
<keyword evidence="6" id="KW-1185">Reference proteome</keyword>
<reference evidence="2" key="3">
    <citation type="submission" date="2020-04" db="EMBL/GenBank/DDBJ databases">
        <authorList>
            <person name="Tanveer F."/>
            <person name="Xie Y."/>
            <person name="Shinwari Z.K."/>
        </authorList>
    </citation>
    <scope>NUCLEOTIDE SEQUENCE</scope>
    <source>
        <strain evidence="2">MOSEL-ME25</strain>
    </source>
</reference>
<evidence type="ECO:0000313" key="1">
    <source>
        <dbReference type="EMBL" id="KIH70969.1"/>
    </source>
</evidence>
<comment type="caution">
    <text evidence="1">The sequence shown here is derived from an EMBL/GenBank/DDBJ whole genome shotgun (WGS) entry which is preliminary data.</text>
</comment>
<dbReference type="STRING" id="45670.SN16_05270"/>
<dbReference type="AlphaFoldDB" id="A0A0C2HH49"/>
<evidence type="ECO:0000313" key="2">
    <source>
        <dbReference type="EMBL" id="MDB0580196.1"/>
    </source>
</evidence>